<keyword evidence="7" id="KW-1185">Reference proteome</keyword>
<dbReference type="SUPFAM" id="SSF53041">
    <property type="entry name" value="Resolvase-like"/>
    <property type="match status" value="1"/>
</dbReference>
<dbReference type="EMBL" id="MF782455">
    <property type="protein sequence ID" value="ATZ81089.1"/>
    <property type="molecule type" value="Genomic_DNA"/>
</dbReference>
<dbReference type="PANTHER" id="PTHR36172:SF1">
    <property type="entry name" value="RESOLVASE-RELATED"/>
    <property type="match status" value="1"/>
</dbReference>
<evidence type="ECO:0000256" key="2">
    <source>
        <dbReference type="ARBA" id="ARBA00023172"/>
    </source>
</evidence>
<reference evidence="5" key="1">
    <citation type="journal article" date="2017" name="Elife">
        <title>The kinetoplastid-infecting Bodo saltans virus (BsV), a window into the most abundant giant viruses in the sea.</title>
        <authorList>
            <person name="Deeg C.M."/>
            <person name="Chow C.-E.T."/>
            <person name="Suttle C.A."/>
        </authorList>
    </citation>
    <scope>NUCLEOTIDE SEQUENCE</scope>
    <source>
        <strain evidence="5">NG1</strain>
    </source>
</reference>
<name>A0A2H4UUJ6_9VIRU</name>
<organism evidence="5">
    <name type="scientific">Bodo saltans virus</name>
    <dbReference type="NCBI Taxonomy" id="2024608"/>
    <lineage>
        <taxon>Viruses</taxon>
        <taxon>Varidnaviria</taxon>
        <taxon>Bamfordvirae</taxon>
        <taxon>Nucleocytoviricota</taxon>
        <taxon>Megaviricetes</taxon>
        <taxon>Imitervirales</taxon>
        <taxon>Mimiviridae</taxon>
        <taxon>Klosneuvirinae</taxon>
        <taxon>Theiavirus</taxon>
        <taxon>Theiavirus salishense</taxon>
    </lineage>
</organism>
<dbReference type="Pfam" id="PF00239">
    <property type="entry name" value="Resolvase"/>
    <property type="match status" value="1"/>
</dbReference>
<dbReference type="SUPFAM" id="SSF46955">
    <property type="entry name" value="Putative DNA-binding domain"/>
    <property type="match status" value="1"/>
</dbReference>
<dbReference type="InterPro" id="IPR048046">
    <property type="entry name" value="Transpos_IS607"/>
</dbReference>
<accession>A0A2H4UUJ6</accession>
<dbReference type="PANTHER" id="PTHR36172">
    <property type="match status" value="1"/>
</dbReference>
<evidence type="ECO:0000313" key="6">
    <source>
        <dbReference type="EMBL" id="ATZ81089.1"/>
    </source>
</evidence>
<dbReference type="EMBL" id="MF782455">
    <property type="protein sequence ID" value="ATZ80472.1"/>
    <property type="molecule type" value="Genomic_DNA"/>
</dbReference>
<protein>
    <submittedName>
        <fullName evidence="4 6">Resolvase</fullName>
    </submittedName>
    <submittedName>
        <fullName evidence="5">Serine recombinase/transposase</fullName>
    </submittedName>
</protein>
<dbReference type="EMBL" id="MF782455">
    <property type="protein sequence ID" value="ATZ80527.1"/>
    <property type="molecule type" value="Genomic_DNA"/>
</dbReference>
<dbReference type="GO" id="GO:0000150">
    <property type="term" value="F:DNA strand exchange activity"/>
    <property type="evidence" value="ECO:0007669"/>
    <property type="project" value="InterPro"/>
</dbReference>
<feature type="domain" description="Resolvase/invertase-type recombinase catalytic" evidence="3">
    <location>
        <begin position="53"/>
        <end position="185"/>
    </location>
</feature>
<dbReference type="Proteomes" id="UP000240325">
    <property type="component" value="Segment"/>
</dbReference>
<dbReference type="InterPro" id="IPR051491">
    <property type="entry name" value="Recombinase/Transposase-rel"/>
</dbReference>
<dbReference type="Gene3D" id="3.40.50.1390">
    <property type="entry name" value="Resolvase, N-terminal catalytic domain"/>
    <property type="match status" value="1"/>
</dbReference>
<keyword evidence="2" id="KW-0233">DNA recombination</keyword>
<dbReference type="GO" id="GO:0003677">
    <property type="term" value="F:DNA binding"/>
    <property type="evidence" value="ECO:0007669"/>
    <property type="project" value="UniProtKB-KW"/>
</dbReference>
<dbReference type="NCBIfam" id="NF033518">
    <property type="entry name" value="transpos_IS607"/>
    <property type="match status" value="1"/>
</dbReference>
<dbReference type="InterPro" id="IPR006119">
    <property type="entry name" value="Resolv_N"/>
</dbReference>
<keyword evidence="1" id="KW-0238">DNA-binding</keyword>
<evidence type="ECO:0000313" key="7">
    <source>
        <dbReference type="Proteomes" id="UP000240325"/>
    </source>
</evidence>
<dbReference type="InterPro" id="IPR009061">
    <property type="entry name" value="DNA-bd_dom_put_sf"/>
</dbReference>
<evidence type="ECO:0000259" key="3">
    <source>
        <dbReference type="PROSITE" id="PS51736"/>
    </source>
</evidence>
<gene>
    <name evidence="4" type="ORF">BMW23_0420</name>
    <name evidence="5" type="ORF">BMW23_0475</name>
    <name evidence="6" type="ORF">BMW23_1044</name>
</gene>
<dbReference type="InterPro" id="IPR036162">
    <property type="entry name" value="Resolvase-like_N_sf"/>
</dbReference>
<sequence>MRSKDVLKILNVTRVTLTTYVKTGKIKVTKLANGYYDYDDKSIYDFIGHNKKINIIYTRVSTNKQKYDLQRQIDYLNKYCLKNNIIVGKTYSEISSGIDLDRNEFSSMLDDIFKYKVDKIIITDKDRLTRLSFITLENIFKQFGTSIVVASSKKNNDNNELFDELISIMHLFSTKEYSRRKNKKI</sequence>
<evidence type="ECO:0000256" key="1">
    <source>
        <dbReference type="ARBA" id="ARBA00023125"/>
    </source>
</evidence>
<evidence type="ECO:0000313" key="4">
    <source>
        <dbReference type="EMBL" id="ATZ80472.1"/>
    </source>
</evidence>
<proteinExistence type="predicted"/>
<dbReference type="SMART" id="SM00857">
    <property type="entry name" value="Resolvase"/>
    <property type="match status" value="1"/>
</dbReference>
<evidence type="ECO:0000313" key="5">
    <source>
        <dbReference type="EMBL" id="ATZ80527.1"/>
    </source>
</evidence>
<dbReference type="PROSITE" id="PS51736">
    <property type="entry name" value="RECOMBINASES_3"/>
    <property type="match status" value="1"/>
</dbReference>